<keyword evidence="4" id="KW-1185">Reference proteome</keyword>
<feature type="transmembrane region" description="Helical" evidence="2">
    <location>
        <begin position="130"/>
        <end position="150"/>
    </location>
</feature>
<dbReference type="KEGG" id="nak:EH165_10360"/>
<protein>
    <submittedName>
        <fullName evidence="3">Uncharacterized protein</fullName>
    </submittedName>
</protein>
<dbReference type="Proteomes" id="UP000268084">
    <property type="component" value="Chromosome"/>
</dbReference>
<gene>
    <name evidence="3" type="ORF">EH165_10360</name>
</gene>
<proteinExistence type="predicted"/>
<evidence type="ECO:0000313" key="4">
    <source>
        <dbReference type="Proteomes" id="UP000268084"/>
    </source>
</evidence>
<name>A0A3G8ZNU6_9ACTN</name>
<reference evidence="3 4" key="2">
    <citation type="submission" date="2018-12" db="EMBL/GenBank/DDBJ databases">
        <title>Nakamurella antarcticus sp. nov., isolated from Antarctica South Shetland Islands soil.</title>
        <authorList>
            <person name="Peng F."/>
        </authorList>
    </citation>
    <scope>NUCLEOTIDE SEQUENCE [LARGE SCALE GENOMIC DNA]</scope>
    <source>
        <strain evidence="3 4">S14-144</strain>
    </source>
</reference>
<feature type="transmembrane region" description="Helical" evidence="2">
    <location>
        <begin position="100"/>
        <end position="123"/>
    </location>
</feature>
<organism evidence="3 4">
    <name type="scientific">Nakamurella antarctica</name>
    <dbReference type="NCBI Taxonomy" id="1902245"/>
    <lineage>
        <taxon>Bacteria</taxon>
        <taxon>Bacillati</taxon>
        <taxon>Actinomycetota</taxon>
        <taxon>Actinomycetes</taxon>
        <taxon>Nakamurellales</taxon>
        <taxon>Nakamurellaceae</taxon>
        <taxon>Nakamurella</taxon>
    </lineage>
</organism>
<dbReference type="AlphaFoldDB" id="A0A3G8ZNU6"/>
<evidence type="ECO:0000256" key="1">
    <source>
        <dbReference type="SAM" id="MobiDB-lite"/>
    </source>
</evidence>
<dbReference type="EMBL" id="CP034170">
    <property type="protein sequence ID" value="AZI58477.1"/>
    <property type="molecule type" value="Genomic_DNA"/>
</dbReference>
<feature type="transmembrane region" description="Helical" evidence="2">
    <location>
        <begin position="156"/>
        <end position="174"/>
    </location>
</feature>
<keyword evidence="2" id="KW-0812">Transmembrane</keyword>
<keyword evidence="2" id="KW-0472">Membrane</keyword>
<accession>A0A3G8ZNU6</accession>
<dbReference type="RefSeq" id="WP_124799386.1">
    <property type="nucleotide sequence ID" value="NZ_CP034170.1"/>
</dbReference>
<evidence type="ECO:0000313" key="3">
    <source>
        <dbReference type="EMBL" id="AZI58477.1"/>
    </source>
</evidence>
<reference evidence="3 4" key="1">
    <citation type="submission" date="2018-11" db="EMBL/GenBank/DDBJ databases">
        <authorList>
            <person name="Da X."/>
        </authorList>
    </citation>
    <scope>NUCLEOTIDE SEQUENCE [LARGE SCALE GENOMIC DNA]</scope>
    <source>
        <strain evidence="3 4">S14-144</strain>
    </source>
</reference>
<feature type="region of interest" description="Disordered" evidence="1">
    <location>
        <begin position="1"/>
        <end position="43"/>
    </location>
</feature>
<feature type="transmembrane region" description="Helical" evidence="2">
    <location>
        <begin position="70"/>
        <end position="94"/>
    </location>
</feature>
<sequence>MSQPPVDGEAVRDSRPPSGSSQAHSHSHSHGAPEAYGSRLPQYPATTYAPPSPPSSACEQRPTQVTRAAVLSFVSAGIAFVFQALLLVIFRIFANELWPSLASAALAAVSVAAVIMIVCGSVLALRGIDYFLLAGGLIAQLAITLAAMLTSNLGNAQTVFFAPLPIMALVFLFNDRSTGWFRLKSAERKRPCDHAAR</sequence>
<evidence type="ECO:0000256" key="2">
    <source>
        <dbReference type="SAM" id="Phobius"/>
    </source>
</evidence>
<keyword evidence="2" id="KW-1133">Transmembrane helix</keyword>